<evidence type="ECO:0000313" key="1">
    <source>
        <dbReference type="Proteomes" id="UP000887578"/>
    </source>
</evidence>
<dbReference type="WBParaSite" id="PDA_v2.g20024.t1">
    <property type="protein sequence ID" value="PDA_v2.g20024.t1"/>
    <property type="gene ID" value="PDA_v2.g20024"/>
</dbReference>
<dbReference type="Proteomes" id="UP000887578">
    <property type="component" value="Unplaced"/>
</dbReference>
<reference evidence="2" key="1">
    <citation type="submission" date="2022-11" db="UniProtKB">
        <authorList>
            <consortium name="WormBaseParasite"/>
        </authorList>
    </citation>
    <scope>IDENTIFICATION</scope>
</reference>
<organism evidence="1 2">
    <name type="scientific">Panagrolaimus davidi</name>
    <dbReference type="NCBI Taxonomy" id="227884"/>
    <lineage>
        <taxon>Eukaryota</taxon>
        <taxon>Metazoa</taxon>
        <taxon>Ecdysozoa</taxon>
        <taxon>Nematoda</taxon>
        <taxon>Chromadorea</taxon>
        <taxon>Rhabditida</taxon>
        <taxon>Tylenchina</taxon>
        <taxon>Panagrolaimomorpha</taxon>
        <taxon>Panagrolaimoidea</taxon>
        <taxon>Panagrolaimidae</taxon>
        <taxon>Panagrolaimus</taxon>
    </lineage>
</organism>
<dbReference type="AlphaFoldDB" id="A0A914PPM5"/>
<protein>
    <submittedName>
        <fullName evidence="2">Uncharacterized protein</fullName>
    </submittedName>
</protein>
<evidence type="ECO:0000313" key="2">
    <source>
        <dbReference type="WBParaSite" id="PDA_v2.g20024.t1"/>
    </source>
</evidence>
<sequence length="191" mass="22135">MGPSIKKLEGPMFGDAVGVDIDMIFDALIHEGIEHVDVHKEMLKKSLTKLCQITSIKDLSGPFTYSQLPLICSKSPVFGFYTDFAELLKEKPENFTMSWVKDLRIYPNVKLSDFTAESVEYFVKCVSEIFPNIEDLYIEFKPSYNTWKSGYGIMKFYKLTEGDNEYVVNIFKARKEFKIHKHFTAHLFIRS</sequence>
<keyword evidence="1" id="KW-1185">Reference proteome</keyword>
<name>A0A914PPM5_9BILA</name>
<accession>A0A914PPM5</accession>
<proteinExistence type="predicted"/>